<proteinExistence type="predicted"/>
<name>A0ABW3CMX6_9ACTN</name>
<feature type="non-terminal residue" evidence="2">
    <location>
        <position position="66"/>
    </location>
</feature>
<gene>
    <name evidence="2" type="ORF">ACFQ07_23080</name>
</gene>
<protein>
    <submittedName>
        <fullName evidence="2">Uncharacterized protein</fullName>
    </submittedName>
</protein>
<keyword evidence="3" id="KW-1185">Reference proteome</keyword>
<evidence type="ECO:0000313" key="3">
    <source>
        <dbReference type="Proteomes" id="UP001597083"/>
    </source>
</evidence>
<organism evidence="2 3">
    <name type="scientific">Actinomadura adrarensis</name>
    <dbReference type="NCBI Taxonomy" id="1819600"/>
    <lineage>
        <taxon>Bacteria</taxon>
        <taxon>Bacillati</taxon>
        <taxon>Actinomycetota</taxon>
        <taxon>Actinomycetes</taxon>
        <taxon>Streptosporangiales</taxon>
        <taxon>Thermomonosporaceae</taxon>
        <taxon>Actinomadura</taxon>
    </lineage>
</organism>
<dbReference type="EMBL" id="JBHTIR010003401">
    <property type="protein sequence ID" value="MFD0855142.1"/>
    <property type="molecule type" value="Genomic_DNA"/>
</dbReference>
<reference evidence="3" key="1">
    <citation type="journal article" date="2019" name="Int. J. Syst. Evol. Microbiol.">
        <title>The Global Catalogue of Microorganisms (GCM) 10K type strain sequencing project: providing services to taxonomists for standard genome sequencing and annotation.</title>
        <authorList>
            <consortium name="The Broad Institute Genomics Platform"/>
            <consortium name="The Broad Institute Genome Sequencing Center for Infectious Disease"/>
            <person name="Wu L."/>
            <person name="Ma J."/>
        </authorList>
    </citation>
    <scope>NUCLEOTIDE SEQUENCE [LARGE SCALE GENOMIC DNA]</scope>
    <source>
        <strain evidence="3">JCM 31696</strain>
    </source>
</reference>
<dbReference type="Proteomes" id="UP001597083">
    <property type="component" value="Unassembled WGS sequence"/>
</dbReference>
<sequence>MSGARTVSVGVTAALLFLGVGGSAFPTEAKPRLPSKASPLAHPYTPQLMKDDRPDPPAGAGKSATP</sequence>
<evidence type="ECO:0000256" key="1">
    <source>
        <dbReference type="SAM" id="MobiDB-lite"/>
    </source>
</evidence>
<feature type="region of interest" description="Disordered" evidence="1">
    <location>
        <begin position="26"/>
        <end position="66"/>
    </location>
</feature>
<evidence type="ECO:0000313" key="2">
    <source>
        <dbReference type="EMBL" id="MFD0855142.1"/>
    </source>
</evidence>
<accession>A0ABW3CMX6</accession>
<comment type="caution">
    <text evidence="2">The sequence shown here is derived from an EMBL/GenBank/DDBJ whole genome shotgun (WGS) entry which is preliminary data.</text>
</comment>